<evidence type="ECO:0000313" key="2">
    <source>
        <dbReference type="EMBL" id="MBB5349703.1"/>
    </source>
</evidence>
<protein>
    <submittedName>
        <fullName evidence="2">Uncharacterized protein (TIGR00369 family)</fullName>
    </submittedName>
</protein>
<dbReference type="AlphaFoldDB" id="A0A840UXP2"/>
<gene>
    <name evidence="2" type="ORF">HNQ81_003460</name>
</gene>
<sequence length="167" mass="18776">MMNDANQNLWKSLPRLDKDCFGCGSENHSGLRMTFETNGSQIRSRLTVPSQFRGWSKLVHGGVISTILDETMSWAAIILTKKFILTKTMTIQFQRPIYVETALYGIGSIKERTGERKAIMIGELFDHQGNLCATSEGEFVLYTKEQFAKLDILQDEYLEAMAAGLLG</sequence>
<comment type="caution">
    <text evidence="2">The sequence shown here is derived from an EMBL/GenBank/DDBJ whole genome shotgun (WGS) entry which is preliminary data.</text>
</comment>
<dbReference type="RefSeq" id="WP_183352549.1">
    <property type="nucleotide sequence ID" value="NZ_JACHEO010000036.1"/>
</dbReference>
<keyword evidence="3" id="KW-1185">Reference proteome</keyword>
<accession>A0A840UXP2</accession>
<evidence type="ECO:0000313" key="3">
    <source>
        <dbReference type="Proteomes" id="UP000539642"/>
    </source>
</evidence>
<feature type="domain" description="Thioesterase" evidence="1">
    <location>
        <begin position="58"/>
        <end position="132"/>
    </location>
</feature>
<evidence type="ECO:0000259" key="1">
    <source>
        <dbReference type="Pfam" id="PF03061"/>
    </source>
</evidence>
<dbReference type="InterPro" id="IPR006683">
    <property type="entry name" value="Thioestr_dom"/>
</dbReference>
<dbReference type="EMBL" id="JACHEO010000036">
    <property type="protein sequence ID" value="MBB5349703.1"/>
    <property type="molecule type" value="Genomic_DNA"/>
</dbReference>
<dbReference type="GO" id="GO:0016790">
    <property type="term" value="F:thiolester hydrolase activity"/>
    <property type="evidence" value="ECO:0007669"/>
    <property type="project" value="UniProtKB-ARBA"/>
</dbReference>
<dbReference type="Pfam" id="PF03061">
    <property type="entry name" value="4HBT"/>
    <property type="match status" value="1"/>
</dbReference>
<dbReference type="PANTHER" id="PTHR47260:SF1">
    <property type="entry name" value="UPF0644 PROTEIN PB2B4.06"/>
    <property type="match status" value="1"/>
</dbReference>
<dbReference type="CDD" id="cd03443">
    <property type="entry name" value="PaaI_thioesterase"/>
    <property type="match status" value="1"/>
</dbReference>
<dbReference type="InterPro" id="IPR052061">
    <property type="entry name" value="PTE-AB_protein"/>
</dbReference>
<dbReference type="PANTHER" id="PTHR47260">
    <property type="entry name" value="UPF0644 PROTEIN PB2B4.06"/>
    <property type="match status" value="1"/>
</dbReference>
<name>A0A840UXP2_9BACT</name>
<dbReference type="Proteomes" id="UP000539642">
    <property type="component" value="Unassembled WGS sequence"/>
</dbReference>
<dbReference type="InterPro" id="IPR029069">
    <property type="entry name" value="HotDog_dom_sf"/>
</dbReference>
<dbReference type="SUPFAM" id="SSF54637">
    <property type="entry name" value="Thioesterase/thiol ester dehydrase-isomerase"/>
    <property type="match status" value="1"/>
</dbReference>
<reference evidence="2 3" key="1">
    <citation type="submission" date="2020-08" db="EMBL/GenBank/DDBJ databases">
        <title>Genomic Encyclopedia of Type Strains, Phase IV (KMG-IV): sequencing the most valuable type-strain genomes for metagenomic binning, comparative biology and taxonomic classification.</title>
        <authorList>
            <person name="Goeker M."/>
        </authorList>
    </citation>
    <scope>NUCLEOTIDE SEQUENCE [LARGE SCALE GENOMIC DNA]</scope>
    <source>
        <strain evidence="2 3">DSM 28570</strain>
    </source>
</reference>
<dbReference type="Gene3D" id="3.10.129.10">
    <property type="entry name" value="Hotdog Thioesterase"/>
    <property type="match status" value="1"/>
</dbReference>
<organism evidence="2 3">
    <name type="scientific">Desulfoprunum benzoelyticum</name>
    <dbReference type="NCBI Taxonomy" id="1506996"/>
    <lineage>
        <taxon>Bacteria</taxon>
        <taxon>Pseudomonadati</taxon>
        <taxon>Thermodesulfobacteriota</taxon>
        <taxon>Desulfobulbia</taxon>
        <taxon>Desulfobulbales</taxon>
        <taxon>Desulfobulbaceae</taxon>
        <taxon>Desulfoprunum</taxon>
    </lineage>
</organism>
<proteinExistence type="predicted"/>